<dbReference type="OrthoDB" id="7586146at2"/>
<dbReference type="STRING" id="1219043.SCH01S_38_00080"/>
<evidence type="ECO:0000313" key="2">
    <source>
        <dbReference type="Proteomes" id="UP000033202"/>
    </source>
</evidence>
<dbReference type="AlphaFoldDB" id="A0A0E9MQ94"/>
<protein>
    <submittedName>
        <fullName evidence="1">Uncharacterized protein</fullName>
    </submittedName>
</protein>
<dbReference type="EMBL" id="BBWU01000038">
    <property type="protein sequence ID" value="GAO39668.1"/>
    <property type="molecule type" value="Genomic_DNA"/>
</dbReference>
<sequence length="72" mass="7975">MSWYRLYHLGSDGQHVAPEDVEALDDLTAVRKARTVPNGFGAELWHGRRKIADVPPTVIHRQLGPQVGLFGA</sequence>
<comment type="caution">
    <text evidence="1">The sequence shown here is derived from an EMBL/GenBank/DDBJ whole genome shotgun (WGS) entry which is preliminary data.</text>
</comment>
<organism evidence="1 2">
    <name type="scientific">Sphingomonas changbaiensis NBRC 104936</name>
    <dbReference type="NCBI Taxonomy" id="1219043"/>
    <lineage>
        <taxon>Bacteria</taxon>
        <taxon>Pseudomonadati</taxon>
        <taxon>Pseudomonadota</taxon>
        <taxon>Alphaproteobacteria</taxon>
        <taxon>Sphingomonadales</taxon>
        <taxon>Sphingomonadaceae</taxon>
        <taxon>Sphingomonas</taxon>
    </lineage>
</organism>
<gene>
    <name evidence="1" type="ORF">SCH01S_38_00080</name>
</gene>
<reference evidence="1 2" key="1">
    <citation type="submission" date="2015-04" db="EMBL/GenBank/DDBJ databases">
        <title>Whole genome shotgun sequence of Sphingomonas changbaiensis NBRC 104936.</title>
        <authorList>
            <person name="Katano-Makiyama Y."/>
            <person name="Hosoyama A."/>
            <person name="Hashimoto M."/>
            <person name="Noguchi M."/>
            <person name="Tsuchikane K."/>
            <person name="Ohji S."/>
            <person name="Yamazoe A."/>
            <person name="Ichikawa N."/>
            <person name="Kimura A."/>
            <person name="Fujita N."/>
        </authorList>
    </citation>
    <scope>NUCLEOTIDE SEQUENCE [LARGE SCALE GENOMIC DNA]</scope>
    <source>
        <strain evidence="1 2">NBRC 104936</strain>
    </source>
</reference>
<name>A0A0E9MQ94_9SPHN</name>
<dbReference type="Proteomes" id="UP000033202">
    <property type="component" value="Unassembled WGS sequence"/>
</dbReference>
<proteinExistence type="predicted"/>
<evidence type="ECO:0000313" key="1">
    <source>
        <dbReference type="EMBL" id="GAO39668.1"/>
    </source>
</evidence>
<accession>A0A0E9MQ94</accession>
<dbReference type="RefSeq" id="WP_046348488.1">
    <property type="nucleotide sequence ID" value="NZ_BBWU01000038.1"/>
</dbReference>
<keyword evidence="2" id="KW-1185">Reference proteome</keyword>